<dbReference type="EMBL" id="MLHG01000020">
    <property type="protein sequence ID" value="OOF40528.1"/>
    <property type="molecule type" value="Genomic_DNA"/>
</dbReference>
<accession>A0A1V3IHI4</accession>
<dbReference type="SUPFAM" id="SSF56801">
    <property type="entry name" value="Acetyl-CoA synthetase-like"/>
    <property type="match status" value="1"/>
</dbReference>
<sequence>MLAYLPSDLVANQPAWTYADFEQQALQISAELSSRQFRSIAVWMEDGAKLACLLLGAWHANVRVLFPPNFIEESIQWVNQHAQCWITDREVELENAFQFDEFAATPFQKPTQNRLLFDFNNQTEIWLKTSGSTGEAKTIVKTAQQMWLGANVLAQSLPFANGNATTVISTVSIQHIYGLTVHIMMALVKGWQIGRIQQFYPECIFVQAKQCKSAVVVSSPSMLAGIEWQQTKLPQSIIGIISSGGMLLEDLSQTIRHYVPLIEIYGSTETGPIAIREDIGLWQSLPESQLGTNEQGELWIEGSWLSQREQTADVVKFENDGFLLLGRSDRIVKIGDKRISLISVENTLTQHNWVSDCYIAKHPEQKRLASWVELNREGVAFLREKGHRALVQVLKTYLKYSQEEAAIPRFWRFTDALLRNTQSKINKQQFNRTFLEDCKEPIWLEEKREGNTFQAMGKVPLDLVYLKDHFAEFPLVPGVVELQWVFGQMIKLVPQYYACSHIDKLKFQKFLRPADQFILNLKWDETKGKVTFQLTTENEVCCSGVAVLAN</sequence>
<feature type="domain" description="AMP-dependent synthetase/ligase" evidence="1">
    <location>
        <begin position="14"/>
        <end position="277"/>
    </location>
</feature>
<organism evidence="3 4">
    <name type="scientific">Rodentibacter mrazii</name>
    <dbReference type="NCBI Taxonomy" id="1908257"/>
    <lineage>
        <taxon>Bacteria</taxon>
        <taxon>Pseudomonadati</taxon>
        <taxon>Pseudomonadota</taxon>
        <taxon>Gammaproteobacteria</taxon>
        <taxon>Pasteurellales</taxon>
        <taxon>Pasteurellaceae</taxon>
        <taxon>Rodentibacter</taxon>
    </lineage>
</organism>
<dbReference type="SUPFAM" id="SSF54637">
    <property type="entry name" value="Thioesterase/thiol ester dehydrase-isomerase"/>
    <property type="match status" value="1"/>
</dbReference>
<evidence type="ECO:0000313" key="3">
    <source>
        <dbReference type="EMBL" id="OOF40528.1"/>
    </source>
</evidence>
<feature type="domain" description="ApeI dehydratase-like" evidence="2">
    <location>
        <begin position="447"/>
        <end position="544"/>
    </location>
</feature>
<dbReference type="InterPro" id="IPR054545">
    <property type="entry name" value="ApeI-like"/>
</dbReference>
<dbReference type="InterPro" id="IPR042099">
    <property type="entry name" value="ANL_N_sf"/>
</dbReference>
<dbReference type="STRING" id="1908257.BKK47_03765"/>
<reference evidence="3 4" key="1">
    <citation type="submission" date="2016-10" db="EMBL/GenBank/DDBJ databases">
        <title>Rodentibacter gen. nov. and new species.</title>
        <authorList>
            <person name="Christensen H."/>
        </authorList>
    </citation>
    <scope>NUCLEOTIDE SEQUENCE [LARGE SCALE GENOMIC DNA]</scope>
    <source>
        <strain evidence="3 4">Ppn418</strain>
    </source>
</reference>
<dbReference type="Gene3D" id="3.30.300.30">
    <property type="match status" value="1"/>
</dbReference>
<gene>
    <name evidence="3" type="ORF">BKK47_03765</name>
</gene>
<dbReference type="PANTHER" id="PTHR43767:SF10">
    <property type="entry name" value="SURFACTIN SYNTHASE SUBUNIT 1"/>
    <property type="match status" value="1"/>
</dbReference>
<dbReference type="Pfam" id="PF00501">
    <property type="entry name" value="AMP-binding"/>
    <property type="match status" value="1"/>
</dbReference>
<protein>
    <submittedName>
        <fullName evidence="3">AMP-binding protein</fullName>
    </submittedName>
</protein>
<proteinExistence type="predicted"/>
<comment type="caution">
    <text evidence="3">The sequence shown here is derived from an EMBL/GenBank/DDBJ whole genome shotgun (WGS) entry which is preliminary data.</text>
</comment>
<evidence type="ECO:0000259" key="2">
    <source>
        <dbReference type="Pfam" id="PF22818"/>
    </source>
</evidence>
<name>A0A1V3IHI4_9PAST</name>
<dbReference type="InterPro" id="IPR045851">
    <property type="entry name" value="AMP-bd_C_sf"/>
</dbReference>
<dbReference type="InterPro" id="IPR029069">
    <property type="entry name" value="HotDog_dom_sf"/>
</dbReference>
<dbReference type="InterPro" id="IPR050237">
    <property type="entry name" value="ATP-dep_AMP-bd_enzyme"/>
</dbReference>
<evidence type="ECO:0000313" key="4">
    <source>
        <dbReference type="Proteomes" id="UP000189426"/>
    </source>
</evidence>
<dbReference type="Pfam" id="PF22818">
    <property type="entry name" value="ApeI-like"/>
    <property type="match status" value="1"/>
</dbReference>
<dbReference type="AlphaFoldDB" id="A0A1V3IHI4"/>
<dbReference type="Proteomes" id="UP000189426">
    <property type="component" value="Unassembled WGS sequence"/>
</dbReference>
<keyword evidence="4" id="KW-1185">Reference proteome</keyword>
<dbReference type="Gene3D" id="3.40.50.12780">
    <property type="entry name" value="N-terminal domain of ligase-like"/>
    <property type="match status" value="1"/>
</dbReference>
<dbReference type="InterPro" id="IPR000873">
    <property type="entry name" value="AMP-dep_synth/lig_dom"/>
</dbReference>
<evidence type="ECO:0000259" key="1">
    <source>
        <dbReference type="Pfam" id="PF00501"/>
    </source>
</evidence>
<dbReference type="PANTHER" id="PTHR43767">
    <property type="entry name" value="LONG-CHAIN-FATTY-ACID--COA LIGASE"/>
    <property type="match status" value="1"/>
</dbReference>
<dbReference type="RefSeq" id="WP_077493590.1">
    <property type="nucleotide sequence ID" value="NZ_MLHG01000020.1"/>
</dbReference>
<dbReference type="Gene3D" id="3.10.129.10">
    <property type="entry name" value="Hotdog Thioesterase"/>
    <property type="match status" value="1"/>
</dbReference>